<name>M8AVB8_TRIUA</name>
<evidence type="ECO:0000313" key="2">
    <source>
        <dbReference type="EMBL" id="EMS64979.1"/>
    </source>
</evidence>
<evidence type="ECO:0000256" key="1">
    <source>
        <dbReference type="SAM" id="MobiDB-lite"/>
    </source>
</evidence>
<feature type="region of interest" description="Disordered" evidence="1">
    <location>
        <begin position="236"/>
        <end position="261"/>
    </location>
</feature>
<accession>M8AVB8</accession>
<reference evidence="2" key="1">
    <citation type="journal article" date="2013" name="Nature">
        <title>Draft genome of the wheat A-genome progenitor Triticum urartu.</title>
        <authorList>
            <person name="Ling H.Q."/>
            <person name="Zhao S."/>
            <person name="Liu D."/>
            <person name="Wang J."/>
            <person name="Sun H."/>
            <person name="Zhang C."/>
            <person name="Fan H."/>
            <person name="Li D."/>
            <person name="Dong L."/>
            <person name="Tao Y."/>
            <person name="Gao C."/>
            <person name="Wu H."/>
            <person name="Li Y."/>
            <person name="Cui Y."/>
            <person name="Guo X."/>
            <person name="Zheng S."/>
            <person name="Wang B."/>
            <person name="Yu K."/>
            <person name="Liang Q."/>
            <person name="Yang W."/>
            <person name="Lou X."/>
            <person name="Chen J."/>
            <person name="Feng M."/>
            <person name="Jian J."/>
            <person name="Zhang X."/>
            <person name="Luo G."/>
            <person name="Jiang Y."/>
            <person name="Liu J."/>
            <person name="Wang Z."/>
            <person name="Sha Y."/>
            <person name="Zhang B."/>
            <person name="Wu H."/>
            <person name="Tang D."/>
            <person name="Shen Q."/>
            <person name="Xue P."/>
            <person name="Zou S."/>
            <person name="Wang X."/>
            <person name="Liu X."/>
            <person name="Wang F."/>
            <person name="Yang Y."/>
            <person name="An X."/>
            <person name="Dong Z."/>
            <person name="Zhang K."/>
            <person name="Zhang X."/>
            <person name="Luo M.C."/>
            <person name="Dvorak J."/>
            <person name="Tong Y."/>
            <person name="Wang J."/>
            <person name="Yang H."/>
            <person name="Li Z."/>
            <person name="Wang D."/>
            <person name="Zhang A."/>
            <person name="Wang J."/>
        </authorList>
    </citation>
    <scope>NUCLEOTIDE SEQUENCE</scope>
</reference>
<feature type="compositionally biased region" description="Low complexity" evidence="1">
    <location>
        <begin position="247"/>
        <end position="261"/>
    </location>
</feature>
<sequence length="261" mass="28125">MARNGALLRVNADRSSTSFWRSWSESAALKAALLRATTDRPSTSSHPGDLGVRAWLSTLHCYAPPPTDRAPQVILAILDESAALKAALLRVTTDRQGTSNHSGDPGVRARLSRLHCYASPPTDRAPQTILVILELERGSQGCTATRHLRQTEHQKSFWCSWSESVALNAALLCVTTVDLLVFRVATVVRGTTFLELRWQRELVRGPLPLENTVVREAGAPEWNRGGAVLHAVPAGRQGTARGRPPQGGIETGTAGTGSATE</sequence>
<dbReference type="AlphaFoldDB" id="M8AVB8"/>
<protein>
    <submittedName>
        <fullName evidence="2">Uncharacterized protein</fullName>
    </submittedName>
</protein>
<organism evidence="2">
    <name type="scientific">Triticum urartu</name>
    <name type="common">Red wild einkorn</name>
    <name type="synonym">Crithodium urartu</name>
    <dbReference type="NCBI Taxonomy" id="4572"/>
    <lineage>
        <taxon>Eukaryota</taxon>
        <taxon>Viridiplantae</taxon>
        <taxon>Streptophyta</taxon>
        <taxon>Embryophyta</taxon>
        <taxon>Tracheophyta</taxon>
        <taxon>Spermatophyta</taxon>
        <taxon>Magnoliopsida</taxon>
        <taxon>Liliopsida</taxon>
        <taxon>Poales</taxon>
        <taxon>Poaceae</taxon>
        <taxon>BOP clade</taxon>
        <taxon>Pooideae</taxon>
        <taxon>Triticodae</taxon>
        <taxon>Triticeae</taxon>
        <taxon>Triticinae</taxon>
        <taxon>Triticum</taxon>
    </lineage>
</organism>
<dbReference type="EMBL" id="KD049757">
    <property type="protein sequence ID" value="EMS64979.1"/>
    <property type="molecule type" value="Genomic_DNA"/>
</dbReference>
<proteinExistence type="predicted"/>
<gene>
    <name evidence="2" type="ORF">TRIUR3_00439</name>
</gene>